<dbReference type="GO" id="GO:0008168">
    <property type="term" value="F:methyltransferase activity"/>
    <property type="evidence" value="ECO:0007669"/>
    <property type="project" value="UniProtKB-KW"/>
</dbReference>
<dbReference type="GO" id="GO:0031167">
    <property type="term" value="P:rRNA methylation"/>
    <property type="evidence" value="ECO:0007669"/>
    <property type="project" value="InterPro"/>
</dbReference>
<dbReference type="EMBL" id="VORB01000003">
    <property type="protein sequence ID" value="TXC81753.1"/>
    <property type="molecule type" value="Genomic_DNA"/>
</dbReference>
<dbReference type="Gene3D" id="3.40.50.150">
    <property type="entry name" value="Vaccinia Virus protein VP39"/>
    <property type="match status" value="1"/>
</dbReference>
<sequence length="180" mass="20580">MRIIGGSLKGRKILLPKRFQSRPTTDFAREGLFNYLENQFDLSSCSAADLFAGSGAISFELVSRGCQKVISLEIDRYNLQALHKNRTEWGLESTLTILRQDAFKWAKKNSEVFEIIFLDPPFSFQSKFQTLVDNILASESLNSNGKLILEHPAEWENQNSDWNCETRKFGNQSFSIFEKA</sequence>
<comment type="caution">
    <text evidence="3">The sequence shown here is derived from an EMBL/GenBank/DDBJ whole genome shotgun (WGS) entry which is preliminary data.</text>
</comment>
<evidence type="ECO:0000256" key="2">
    <source>
        <dbReference type="ARBA" id="ARBA00022679"/>
    </source>
</evidence>
<evidence type="ECO:0000313" key="4">
    <source>
        <dbReference type="Proteomes" id="UP000321168"/>
    </source>
</evidence>
<keyword evidence="1 3" id="KW-0489">Methyltransferase</keyword>
<protein>
    <submittedName>
        <fullName evidence="3">Methyltransferase</fullName>
    </submittedName>
</protein>
<reference evidence="3 4" key="1">
    <citation type="submission" date="2019-08" db="EMBL/GenBank/DDBJ databases">
        <title>Genome of Luteibaculum oceani JCM 18817.</title>
        <authorList>
            <person name="Bowman J.P."/>
        </authorList>
    </citation>
    <scope>NUCLEOTIDE SEQUENCE [LARGE SCALE GENOMIC DNA]</scope>
    <source>
        <strain evidence="3 4">JCM 18817</strain>
    </source>
</reference>
<dbReference type="PANTHER" id="PTHR43542:SF1">
    <property type="entry name" value="METHYLTRANSFERASE"/>
    <property type="match status" value="1"/>
</dbReference>
<organism evidence="3 4">
    <name type="scientific">Luteibaculum oceani</name>
    <dbReference type="NCBI Taxonomy" id="1294296"/>
    <lineage>
        <taxon>Bacteria</taxon>
        <taxon>Pseudomonadati</taxon>
        <taxon>Bacteroidota</taxon>
        <taxon>Flavobacteriia</taxon>
        <taxon>Flavobacteriales</taxon>
        <taxon>Luteibaculaceae</taxon>
        <taxon>Luteibaculum</taxon>
    </lineage>
</organism>
<dbReference type="InterPro" id="IPR004398">
    <property type="entry name" value="RNA_MeTrfase_RsmD"/>
</dbReference>
<dbReference type="InterPro" id="IPR002052">
    <property type="entry name" value="DNA_methylase_N6_adenine_CS"/>
</dbReference>
<name>A0A5C6V8N4_9FLAO</name>
<dbReference type="SUPFAM" id="SSF53335">
    <property type="entry name" value="S-adenosyl-L-methionine-dependent methyltransferases"/>
    <property type="match status" value="1"/>
</dbReference>
<evidence type="ECO:0000313" key="3">
    <source>
        <dbReference type="EMBL" id="TXC81753.1"/>
    </source>
</evidence>
<dbReference type="RefSeq" id="WP_147013767.1">
    <property type="nucleotide sequence ID" value="NZ_VORB01000003.1"/>
</dbReference>
<dbReference type="OrthoDB" id="9803017at2"/>
<dbReference type="PIRSF" id="PIRSF004553">
    <property type="entry name" value="CHP00095"/>
    <property type="match status" value="1"/>
</dbReference>
<accession>A0A5C6V8N4</accession>
<dbReference type="InterPro" id="IPR029063">
    <property type="entry name" value="SAM-dependent_MTases_sf"/>
</dbReference>
<dbReference type="Pfam" id="PF03602">
    <property type="entry name" value="Cons_hypoth95"/>
    <property type="match status" value="1"/>
</dbReference>
<dbReference type="PANTHER" id="PTHR43542">
    <property type="entry name" value="METHYLTRANSFERASE"/>
    <property type="match status" value="1"/>
</dbReference>
<dbReference type="CDD" id="cd02440">
    <property type="entry name" value="AdoMet_MTases"/>
    <property type="match status" value="1"/>
</dbReference>
<dbReference type="PROSITE" id="PS00092">
    <property type="entry name" value="N6_MTASE"/>
    <property type="match status" value="1"/>
</dbReference>
<keyword evidence="4" id="KW-1185">Reference proteome</keyword>
<keyword evidence="2 3" id="KW-0808">Transferase</keyword>
<proteinExistence type="predicted"/>
<evidence type="ECO:0000256" key="1">
    <source>
        <dbReference type="ARBA" id="ARBA00022603"/>
    </source>
</evidence>
<dbReference type="AlphaFoldDB" id="A0A5C6V8N4"/>
<dbReference type="GO" id="GO:0003676">
    <property type="term" value="F:nucleic acid binding"/>
    <property type="evidence" value="ECO:0007669"/>
    <property type="project" value="InterPro"/>
</dbReference>
<gene>
    <name evidence="3" type="ORF">FRX97_04350</name>
</gene>
<dbReference type="Proteomes" id="UP000321168">
    <property type="component" value="Unassembled WGS sequence"/>
</dbReference>